<dbReference type="GO" id="GO:0009451">
    <property type="term" value="P:RNA modification"/>
    <property type="evidence" value="ECO:0007669"/>
    <property type="project" value="InterPro"/>
</dbReference>
<dbReference type="AlphaFoldDB" id="A0A7J7NL70"/>
<dbReference type="Pfam" id="PF01535">
    <property type="entry name" value="PPR"/>
    <property type="match status" value="2"/>
</dbReference>
<dbReference type="InterPro" id="IPR046960">
    <property type="entry name" value="PPR_At4g14850-like_plant"/>
</dbReference>
<dbReference type="Gene3D" id="1.25.40.10">
    <property type="entry name" value="Tetratricopeptide repeat domain"/>
    <property type="match status" value="1"/>
</dbReference>
<dbReference type="GO" id="GO:0003723">
    <property type="term" value="F:RNA binding"/>
    <property type="evidence" value="ECO:0007669"/>
    <property type="project" value="InterPro"/>
</dbReference>
<dbReference type="NCBIfam" id="TIGR00756">
    <property type="entry name" value="PPR"/>
    <property type="match status" value="1"/>
</dbReference>
<accession>A0A7J7NL70</accession>
<dbReference type="OrthoDB" id="185373at2759"/>
<dbReference type="PANTHER" id="PTHR47926">
    <property type="entry name" value="PENTATRICOPEPTIDE REPEAT-CONTAINING PROTEIN"/>
    <property type="match status" value="1"/>
</dbReference>
<keyword evidence="4" id="KW-1185">Reference proteome</keyword>
<dbReference type="PROSITE" id="PS51375">
    <property type="entry name" value="PPR"/>
    <property type="match status" value="1"/>
</dbReference>
<dbReference type="Proteomes" id="UP000541444">
    <property type="component" value="Unassembled WGS sequence"/>
</dbReference>
<reference evidence="3 4" key="1">
    <citation type="journal article" date="2020" name="IScience">
        <title>Genome Sequencing of the Endangered Kingdonia uniflora (Circaeasteraceae, Ranunculales) Reveals Potential Mechanisms of Evolutionary Specialization.</title>
        <authorList>
            <person name="Sun Y."/>
            <person name="Deng T."/>
            <person name="Zhang A."/>
            <person name="Moore M.J."/>
            <person name="Landis J.B."/>
            <person name="Lin N."/>
            <person name="Zhang H."/>
            <person name="Zhang X."/>
            <person name="Huang J."/>
            <person name="Zhang X."/>
            <person name="Sun H."/>
            <person name="Wang H."/>
        </authorList>
    </citation>
    <scope>NUCLEOTIDE SEQUENCE [LARGE SCALE GENOMIC DNA]</scope>
    <source>
        <strain evidence="3">TB1705</strain>
        <tissue evidence="3">Leaf</tissue>
    </source>
</reference>
<dbReference type="PANTHER" id="PTHR47926:SF510">
    <property type="entry name" value="PENTATRICOPEPTIDE REPEAT-CONTAINING PROTEIN"/>
    <property type="match status" value="1"/>
</dbReference>
<evidence type="ECO:0000256" key="1">
    <source>
        <dbReference type="ARBA" id="ARBA00022737"/>
    </source>
</evidence>
<dbReference type="EMBL" id="JACGCM010000711">
    <property type="protein sequence ID" value="KAF6167991.1"/>
    <property type="molecule type" value="Genomic_DNA"/>
</dbReference>
<evidence type="ECO:0000313" key="3">
    <source>
        <dbReference type="EMBL" id="KAF6167991.1"/>
    </source>
</evidence>
<dbReference type="InterPro" id="IPR002885">
    <property type="entry name" value="PPR_rpt"/>
</dbReference>
<evidence type="ECO:0000256" key="2">
    <source>
        <dbReference type="PROSITE-ProRule" id="PRU00708"/>
    </source>
</evidence>
<protein>
    <recommendedName>
        <fullName evidence="5">Pentatricopeptide repeat-containing protein</fullName>
    </recommendedName>
</protein>
<organism evidence="3 4">
    <name type="scientific">Kingdonia uniflora</name>
    <dbReference type="NCBI Taxonomy" id="39325"/>
    <lineage>
        <taxon>Eukaryota</taxon>
        <taxon>Viridiplantae</taxon>
        <taxon>Streptophyta</taxon>
        <taxon>Embryophyta</taxon>
        <taxon>Tracheophyta</taxon>
        <taxon>Spermatophyta</taxon>
        <taxon>Magnoliopsida</taxon>
        <taxon>Ranunculales</taxon>
        <taxon>Circaeasteraceae</taxon>
        <taxon>Kingdonia</taxon>
    </lineage>
</organism>
<keyword evidence="1" id="KW-0677">Repeat</keyword>
<evidence type="ECO:0008006" key="5">
    <source>
        <dbReference type="Google" id="ProtNLM"/>
    </source>
</evidence>
<sequence length="138" mass="15583">MVVKNSMSWNTMIDGYMRNGGVDEGIDLLDRMPVRGKVSWTALISRFVKRYCFKEALGFAINGHTEEALEHFSTMQKEGFSPNGISFTGHAEEALEHFSTMQKEGFSPNGISFTGHAEEALEHFSPMRTFMFKLCLSM</sequence>
<feature type="repeat" description="PPR" evidence="2">
    <location>
        <begin position="5"/>
        <end position="39"/>
    </location>
</feature>
<comment type="caution">
    <text evidence="3">The sequence shown here is derived from an EMBL/GenBank/DDBJ whole genome shotgun (WGS) entry which is preliminary data.</text>
</comment>
<dbReference type="InterPro" id="IPR011990">
    <property type="entry name" value="TPR-like_helical_dom_sf"/>
</dbReference>
<name>A0A7J7NL70_9MAGN</name>
<evidence type="ECO:0000313" key="4">
    <source>
        <dbReference type="Proteomes" id="UP000541444"/>
    </source>
</evidence>
<proteinExistence type="predicted"/>
<gene>
    <name evidence="3" type="ORF">GIB67_020561</name>
</gene>